<dbReference type="SUPFAM" id="SSF47413">
    <property type="entry name" value="lambda repressor-like DNA-binding domains"/>
    <property type="match status" value="1"/>
</dbReference>
<organism evidence="6 7">
    <name type="scientific">Candidatus Reconcilbacillus cellulovorans</name>
    <dbReference type="NCBI Taxonomy" id="1906605"/>
    <lineage>
        <taxon>Bacteria</taxon>
        <taxon>Bacillati</taxon>
        <taxon>Bacillota</taxon>
        <taxon>Bacilli</taxon>
        <taxon>Bacillales</taxon>
        <taxon>Paenibacillaceae</taxon>
        <taxon>Candidatus Reconcilbacillus</taxon>
    </lineage>
</organism>
<sequence length="363" mass="39455">MKATIYDVAREAGVSIATVSQVINGKGKISEERRREILKIMEKLNYQPSVIAAALTGKKTYTLGLLVPDIANPFFAEFARAVEDEGHRVGYNLIFCSTDNREDRVERYLTLFRQKKVDGVIIGTGIENDKLLNPLVQQGVPVVLFAREAPDLPVHTVVVDDAGGGALAARHLAELGHRRFGVLAESPKISSSRERIRGFRAAVEEAGCELPDKFVAHCGPSVSDSKRYALDLLLRSDRPTALFCCNDLLAIGALQAAREIGLRVPQDISVVGFDDTILASVSDPPLTTVAQPIETIGKIVIDLLVNHGDSEKRRIVLQPELKIRHSTSSPGGRRPSGRRPSPTTGRENSGPSADGRTLRQTAD</sequence>
<reference evidence="6 7" key="1">
    <citation type="submission" date="2016-12" db="EMBL/GenBank/DDBJ databases">
        <title>Candidatus Reconcilibacillus cellulovorans genome.</title>
        <authorList>
            <person name="Kolinko S."/>
            <person name="Wu Y.-W."/>
            <person name="Tachea F."/>
            <person name="Denzel E."/>
            <person name="Hiras J."/>
            <person name="Baecker N."/>
            <person name="Chan L.J."/>
            <person name="Eichorst S.A."/>
            <person name="Frey D."/>
            <person name="Adams P.D."/>
            <person name="Pray T."/>
            <person name="Tanjore D."/>
            <person name="Petzold C.J."/>
            <person name="Gladden J.M."/>
            <person name="Simmons B.A."/>
            <person name="Singer S.W."/>
        </authorList>
    </citation>
    <scope>NUCLEOTIDE SEQUENCE [LARGE SCALE GENOMIC DNA]</scope>
    <source>
        <strain evidence="6">JTherm</strain>
    </source>
</reference>
<keyword evidence="3" id="KW-0804">Transcription</keyword>
<dbReference type="InterPro" id="IPR010982">
    <property type="entry name" value="Lambda_DNA-bd_dom_sf"/>
</dbReference>
<keyword evidence="1" id="KW-0805">Transcription regulation</keyword>
<dbReference type="SMART" id="SM00354">
    <property type="entry name" value="HTH_LACI"/>
    <property type="match status" value="1"/>
</dbReference>
<dbReference type="InterPro" id="IPR028082">
    <property type="entry name" value="Peripla_BP_I"/>
</dbReference>
<dbReference type="InterPro" id="IPR046335">
    <property type="entry name" value="LacI/GalR-like_sensor"/>
</dbReference>
<evidence type="ECO:0000256" key="3">
    <source>
        <dbReference type="ARBA" id="ARBA00023163"/>
    </source>
</evidence>
<evidence type="ECO:0000259" key="5">
    <source>
        <dbReference type="PROSITE" id="PS50932"/>
    </source>
</evidence>
<keyword evidence="2" id="KW-0238">DNA-binding</keyword>
<evidence type="ECO:0000256" key="2">
    <source>
        <dbReference type="ARBA" id="ARBA00023125"/>
    </source>
</evidence>
<dbReference type="PRINTS" id="PR00036">
    <property type="entry name" value="HTHLACI"/>
</dbReference>
<feature type="domain" description="HTH lacI-type" evidence="5">
    <location>
        <begin position="3"/>
        <end position="57"/>
    </location>
</feature>
<dbReference type="CDD" id="cd06267">
    <property type="entry name" value="PBP1_LacI_sugar_binding-like"/>
    <property type="match status" value="1"/>
</dbReference>
<proteinExistence type="predicted"/>
<accession>A0A2A6E1G3</accession>
<name>A0A2A6E1G3_9BACL</name>
<dbReference type="CDD" id="cd01392">
    <property type="entry name" value="HTH_LacI"/>
    <property type="match status" value="1"/>
</dbReference>
<evidence type="ECO:0000256" key="1">
    <source>
        <dbReference type="ARBA" id="ARBA00023015"/>
    </source>
</evidence>
<dbReference type="SUPFAM" id="SSF53822">
    <property type="entry name" value="Periplasmic binding protein-like I"/>
    <property type="match status" value="1"/>
</dbReference>
<evidence type="ECO:0000256" key="4">
    <source>
        <dbReference type="SAM" id="MobiDB-lite"/>
    </source>
</evidence>
<dbReference type="PANTHER" id="PTHR30146">
    <property type="entry name" value="LACI-RELATED TRANSCRIPTIONAL REPRESSOR"/>
    <property type="match status" value="1"/>
</dbReference>
<gene>
    <name evidence="6" type="ORF">BLM47_06005</name>
</gene>
<dbReference type="PROSITE" id="PS50932">
    <property type="entry name" value="HTH_LACI_2"/>
    <property type="match status" value="1"/>
</dbReference>
<dbReference type="EMBL" id="MOXJ01000011">
    <property type="protein sequence ID" value="PDO10649.1"/>
    <property type="molecule type" value="Genomic_DNA"/>
</dbReference>
<dbReference type="PROSITE" id="PS00356">
    <property type="entry name" value="HTH_LACI_1"/>
    <property type="match status" value="1"/>
</dbReference>
<dbReference type="AlphaFoldDB" id="A0A2A6E1G3"/>
<dbReference type="InterPro" id="IPR000843">
    <property type="entry name" value="HTH_LacI"/>
</dbReference>
<feature type="compositionally biased region" description="Low complexity" evidence="4">
    <location>
        <begin position="326"/>
        <end position="346"/>
    </location>
</feature>
<protein>
    <submittedName>
        <fullName evidence="6">LacI family transcriptional regulator</fullName>
    </submittedName>
</protein>
<dbReference type="PANTHER" id="PTHR30146:SF147">
    <property type="entry name" value="HTH-TYPE TRANSCRIPTIONAL REGULATOR DEGA"/>
    <property type="match status" value="1"/>
</dbReference>
<dbReference type="GO" id="GO:0003700">
    <property type="term" value="F:DNA-binding transcription factor activity"/>
    <property type="evidence" value="ECO:0007669"/>
    <property type="project" value="TreeGrafter"/>
</dbReference>
<dbReference type="Pfam" id="PF13377">
    <property type="entry name" value="Peripla_BP_3"/>
    <property type="match status" value="1"/>
</dbReference>
<dbReference type="Pfam" id="PF00356">
    <property type="entry name" value="LacI"/>
    <property type="match status" value="1"/>
</dbReference>
<dbReference type="Gene3D" id="1.10.260.40">
    <property type="entry name" value="lambda repressor-like DNA-binding domains"/>
    <property type="match status" value="1"/>
</dbReference>
<dbReference type="Proteomes" id="UP000243688">
    <property type="component" value="Unassembled WGS sequence"/>
</dbReference>
<dbReference type="GO" id="GO:0000976">
    <property type="term" value="F:transcription cis-regulatory region binding"/>
    <property type="evidence" value="ECO:0007669"/>
    <property type="project" value="TreeGrafter"/>
</dbReference>
<comment type="caution">
    <text evidence="6">The sequence shown here is derived from an EMBL/GenBank/DDBJ whole genome shotgun (WGS) entry which is preliminary data.</text>
</comment>
<evidence type="ECO:0000313" key="6">
    <source>
        <dbReference type="EMBL" id="PDO10649.1"/>
    </source>
</evidence>
<dbReference type="Gene3D" id="3.40.50.2300">
    <property type="match status" value="2"/>
</dbReference>
<feature type="region of interest" description="Disordered" evidence="4">
    <location>
        <begin position="319"/>
        <end position="363"/>
    </location>
</feature>
<evidence type="ECO:0000313" key="7">
    <source>
        <dbReference type="Proteomes" id="UP000243688"/>
    </source>
</evidence>